<proteinExistence type="predicted"/>
<dbReference type="AlphaFoldDB" id="A0AAD5M140"/>
<gene>
    <name evidence="2" type="ORF">KIN20_003281</name>
</gene>
<name>A0AAD5M140_PARTN</name>
<feature type="region of interest" description="Disordered" evidence="1">
    <location>
        <begin position="84"/>
        <end position="103"/>
    </location>
</feature>
<protein>
    <submittedName>
        <fullName evidence="2">Uncharacterized protein</fullName>
    </submittedName>
</protein>
<reference evidence="2" key="1">
    <citation type="submission" date="2021-06" db="EMBL/GenBank/DDBJ databases">
        <title>Parelaphostrongylus tenuis whole genome reference sequence.</title>
        <authorList>
            <person name="Garwood T.J."/>
            <person name="Larsen P.A."/>
            <person name="Fountain-Jones N.M."/>
            <person name="Garbe J.R."/>
            <person name="Macchietto M.G."/>
            <person name="Kania S.A."/>
            <person name="Gerhold R.W."/>
            <person name="Richards J.E."/>
            <person name="Wolf T.M."/>
        </authorList>
    </citation>
    <scope>NUCLEOTIDE SEQUENCE</scope>
    <source>
        <strain evidence="2">MNPRO001-30</strain>
        <tissue evidence="2">Meninges</tissue>
    </source>
</reference>
<dbReference type="EMBL" id="JAHQIW010000422">
    <property type="protein sequence ID" value="KAJ1348063.1"/>
    <property type="molecule type" value="Genomic_DNA"/>
</dbReference>
<accession>A0AAD5M140</accession>
<evidence type="ECO:0000313" key="2">
    <source>
        <dbReference type="EMBL" id="KAJ1348063.1"/>
    </source>
</evidence>
<evidence type="ECO:0000256" key="1">
    <source>
        <dbReference type="SAM" id="MobiDB-lite"/>
    </source>
</evidence>
<evidence type="ECO:0000313" key="3">
    <source>
        <dbReference type="Proteomes" id="UP001196413"/>
    </source>
</evidence>
<comment type="caution">
    <text evidence="2">The sequence shown here is derived from an EMBL/GenBank/DDBJ whole genome shotgun (WGS) entry which is preliminary data.</text>
</comment>
<keyword evidence="3" id="KW-1185">Reference proteome</keyword>
<sequence>MRPAQRLISICQELFQVSWDNELFQVSWNNDISSSNSPTQLSGLLSVVHTGGKVSPIRCTGVDAFEKALTLTWDEITVETCTSNGGKFQQTNSDDPSPTRQSLATRHRVIQQMVRELFCSNQKDGNETTSSAYTCYSLYV</sequence>
<dbReference type="Proteomes" id="UP001196413">
    <property type="component" value="Unassembled WGS sequence"/>
</dbReference>
<organism evidence="2 3">
    <name type="scientific">Parelaphostrongylus tenuis</name>
    <name type="common">Meningeal worm</name>
    <dbReference type="NCBI Taxonomy" id="148309"/>
    <lineage>
        <taxon>Eukaryota</taxon>
        <taxon>Metazoa</taxon>
        <taxon>Ecdysozoa</taxon>
        <taxon>Nematoda</taxon>
        <taxon>Chromadorea</taxon>
        <taxon>Rhabditida</taxon>
        <taxon>Rhabditina</taxon>
        <taxon>Rhabditomorpha</taxon>
        <taxon>Strongyloidea</taxon>
        <taxon>Metastrongylidae</taxon>
        <taxon>Parelaphostrongylus</taxon>
    </lineage>
</organism>